<proteinExistence type="predicted"/>
<name>A0A0F9F5Z4_9ZZZZ</name>
<sequence length="48" mass="5184">QAAGGAGTIAFLGIALEETSKLNPSRKNKKFKVPNVQLVRDYGRKTPL</sequence>
<reference evidence="1" key="1">
    <citation type="journal article" date="2015" name="Nature">
        <title>Complex archaea that bridge the gap between prokaryotes and eukaryotes.</title>
        <authorList>
            <person name="Spang A."/>
            <person name="Saw J.H."/>
            <person name="Jorgensen S.L."/>
            <person name="Zaremba-Niedzwiedzka K."/>
            <person name="Martijn J."/>
            <person name="Lind A.E."/>
            <person name="van Eijk R."/>
            <person name="Schleper C."/>
            <person name="Guy L."/>
            <person name="Ettema T.J."/>
        </authorList>
    </citation>
    <scope>NUCLEOTIDE SEQUENCE</scope>
</reference>
<dbReference type="EMBL" id="LAZR01022483">
    <property type="protein sequence ID" value="KKL81713.1"/>
    <property type="molecule type" value="Genomic_DNA"/>
</dbReference>
<organism evidence="1">
    <name type="scientific">marine sediment metagenome</name>
    <dbReference type="NCBI Taxonomy" id="412755"/>
    <lineage>
        <taxon>unclassified sequences</taxon>
        <taxon>metagenomes</taxon>
        <taxon>ecological metagenomes</taxon>
    </lineage>
</organism>
<evidence type="ECO:0000313" key="1">
    <source>
        <dbReference type="EMBL" id="KKL81713.1"/>
    </source>
</evidence>
<comment type="caution">
    <text evidence="1">The sequence shown here is derived from an EMBL/GenBank/DDBJ whole genome shotgun (WGS) entry which is preliminary data.</text>
</comment>
<dbReference type="AlphaFoldDB" id="A0A0F9F5Z4"/>
<gene>
    <name evidence="1" type="ORF">LCGC14_1992060</name>
</gene>
<feature type="non-terminal residue" evidence="1">
    <location>
        <position position="1"/>
    </location>
</feature>
<protein>
    <submittedName>
        <fullName evidence="1">Uncharacterized protein</fullName>
    </submittedName>
</protein>
<accession>A0A0F9F5Z4</accession>